<dbReference type="Proteomes" id="UP001444625">
    <property type="component" value="Unassembled WGS sequence"/>
</dbReference>
<comment type="caution">
    <text evidence="8">The sequence shown here is derived from an EMBL/GenBank/DDBJ whole genome shotgun (WGS) entry which is preliminary data.</text>
</comment>
<dbReference type="GO" id="GO:0016787">
    <property type="term" value="F:hydrolase activity"/>
    <property type="evidence" value="ECO:0007669"/>
    <property type="project" value="UniProtKB-KW"/>
</dbReference>
<evidence type="ECO:0000256" key="2">
    <source>
        <dbReference type="ARBA" id="ARBA00022723"/>
    </source>
</evidence>
<dbReference type="InterPro" id="IPR045090">
    <property type="entry name" value="Pept_M3A_M3B"/>
</dbReference>
<keyword evidence="3 6" id="KW-0378">Hydrolase</keyword>
<dbReference type="RefSeq" id="WP_345825499.1">
    <property type="nucleotide sequence ID" value="NZ_JBDIML010000003.1"/>
</dbReference>
<sequence>MTQDLGHNYYKELIDLQDVSGVEAQIQRLLDAPIESVSDLEKWLEDEKNLTNKIAEAMIGHEVDFNRNTEDAQIKETYLHDQQVIQPLLLKYEAKLNEKCCESPYFNELDEDRYGLMRRVRESKVKLFREENIPLMVKEQELSTKYSEIMGGLTVEWDGEEKPFPFIQSKLDNLDRVVREKAYNKMMEAYRQIKPDMDAIMDELVQLRHQIALNAGFENYRDYMFVVKNREYSVQDCYDFHENVEKHIIPAWNRLAEVFKSKLGVDTYRPWDNTAKLMKNPPYADVSTLMDGVSEMLGETDAYFADRFDYMRENGLLDLGDRKGKSPGGFCTGLPVSGETFVFANFSPSFFSLIALIHEMGHAVNGYLEYAEHGPIEEYQHRMEIAELYSHGMELLLLDKLDRFYPEEEDFKSAQREELRRAFMMLFGPLSGDLFQHWMYTNPNHTAKERDEKYFEISKRYGLNPVETSGFENEIGMSWAGTLHYFQVPFYNIEYSISMLGALQLLENYQKDPQQAIESFKKGASADYNQPIAAIYKETGVDFDFSEPAVKRMGEFLERVINQLGH</sequence>
<dbReference type="PANTHER" id="PTHR11804:SF48">
    <property type="entry name" value="PUTATIVE-RELATED"/>
    <property type="match status" value="1"/>
</dbReference>
<protein>
    <submittedName>
        <fullName evidence="8">M3 family oligoendopeptidase</fullName>
        <ecNumber evidence="8">3.4.-.-</ecNumber>
    </submittedName>
</protein>
<evidence type="ECO:0000313" key="9">
    <source>
        <dbReference type="Proteomes" id="UP001444625"/>
    </source>
</evidence>
<evidence type="ECO:0000313" key="8">
    <source>
        <dbReference type="EMBL" id="MEN2768042.1"/>
    </source>
</evidence>
<comment type="similarity">
    <text evidence="6">Belongs to the peptidase M3 family.</text>
</comment>
<evidence type="ECO:0000256" key="3">
    <source>
        <dbReference type="ARBA" id="ARBA00022801"/>
    </source>
</evidence>
<accession>A0ABU9XME9</accession>
<proteinExistence type="inferred from homology"/>
<feature type="domain" description="Peptidase M3A/M3B catalytic" evidence="7">
    <location>
        <begin position="173"/>
        <end position="554"/>
    </location>
</feature>
<evidence type="ECO:0000256" key="6">
    <source>
        <dbReference type="RuleBase" id="RU003435"/>
    </source>
</evidence>
<evidence type="ECO:0000256" key="5">
    <source>
        <dbReference type="ARBA" id="ARBA00023049"/>
    </source>
</evidence>
<dbReference type="SUPFAM" id="SSF55486">
    <property type="entry name" value="Metalloproteases ('zincins'), catalytic domain"/>
    <property type="match status" value="1"/>
</dbReference>
<gene>
    <name evidence="8" type="ORF">ABC228_12640</name>
</gene>
<keyword evidence="1 6" id="KW-0645">Protease</keyword>
<dbReference type="EMBL" id="JBDIML010000003">
    <property type="protein sequence ID" value="MEN2768042.1"/>
    <property type="molecule type" value="Genomic_DNA"/>
</dbReference>
<dbReference type="PANTHER" id="PTHR11804">
    <property type="entry name" value="PROTEASE M3 THIMET OLIGOPEPTIDASE-RELATED"/>
    <property type="match status" value="1"/>
</dbReference>
<keyword evidence="2 6" id="KW-0479">Metal-binding</keyword>
<evidence type="ECO:0000256" key="4">
    <source>
        <dbReference type="ARBA" id="ARBA00022833"/>
    </source>
</evidence>
<keyword evidence="5 6" id="KW-0482">Metalloprotease</keyword>
<dbReference type="Gene3D" id="1.10.1370.30">
    <property type="match status" value="1"/>
</dbReference>
<organism evidence="8 9">
    <name type="scientific">Ornithinibacillus xuwenensis</name>
    <dbReference type="NCBI Taxonomy" id="3144668"/>
    <lineage>
        <taxon>Bacteria</taxon>
        <taxon>Bacillati</taxon>
        <taxon>Bacillota</taxon>
        <taxon>Bacilli</taxon>
        <taxon>Bacillales</taxon>
        <taxon>Bacillaceae</taxon>
        <taxon>Ornithinibacillus</taxon>
    </lineage>
</organism>
<dbReference type="NCBIfam" id="TIGR02289">
    <property type="entry name" value="M3_not_pepF"/>
    <property type="match status" value="1"/>
</dbReference>
<name>A0ABU9XME9_9BACI</name>
<reference evidence="8 9" key="1">
    <citation type="submission" date="2024-05" db="EMBL/GenBank/DDBJ databases">
        <authorList>
            <person name="Haq I."/>
            <person name="Ullah Z."/>
            <person name="Ahmad R."/>
            <person name="Li M."/>
            <person name="Tong Y."/>
        </authorList>
    </citation>
    <scope>NUCLEOTIDE SEQUENCE [LARGE SCALE GENOMIC DNA]</scope>
    <source>
        <strain evidence="8 9">16A2E</strain>
    </source>
</reference>
<comment type="cofactor">
    <cofactor evidence="6">
        <name>Zn(2+)</name>
        <dbReference type="ChEBI" id="CHEBI:29105"/>
    </cofactor>
    <text evidence="6">Binds 1 zinc ion.</text>
</comment>
<evidence type="ECO:0000259" key="7">
    <source>
        <dbReference type="Pfam" id="PF01432"/>
    </source>
</evidence>
<keyword evidence="4 6" id="KW-0862">Zinc</keyword>
<dbReference type="InterPro" id="IPR011976">
    <property type="entry name" value="Pept_M3B_oligopep-rel"/>
</dbReference>
<evidence type="ECO:0000256" key="1">
    <source>
        <dbReference type="ARBA" id="ARBA00022670"/>
    </source>
</evidence>
<dbReference type="CDD" id="cd09606">
    <property type="entry name" value="M3B_PepF"/>
    <property type="match status" value="1"/>
</dbReference>
<dbReference type="Pfam" id="PF01432">
    <property type="entry name" value="Peptidase_M3"/>
    <property type="match status" value="1"/>
</dbReference>
<keyword evidence="9" id="KW-1185">Reference proteome</keyword>
<dbReference type="InterPro" id="IPR001567">
    <property type="entry name" value="Pept_M3A_M3B_dom"/>
</dbReference>
<dbReference type="EC" id="3.4.-.-" evidence="8"/>